<dbReference type="OrthoDB" id="1921534at2759"/>
<evidence type="ECO:0000313" key="2">
    <source>
        <dbReference type="Proteomes" id="UP000631114"/>
    </source>
</evidence>
<gene>
    <name evidence="1" type="ORF">IFM89_026665</name>
</gene>
<dbReference type="EMBL" id="JADFTS010000001">
    <property type="protein sequence ID" value="KAF9625737.1"/>
    <property type="molecule type" value="Genomic_DNA"/>
</dbReference>
<protein>
    <submittedName>
        <fullName evidence="1">Uncharacterized protein</fullName>
    </submittedName>
</protein>
<organism evidence="1 2">
    <name type="scientific">Coptis chinensis</name>
    <dbReference type="NCBI Taxonomy" id="261450"/>
    <lineage>
        <taxon>Eukaryota</taxon>
        <taxon>Viridiplantae</taxon>
        <taxon>Streptophyta</taxon>
        <taxon>Embryophyta</taxon>
        <taxon>Tracheophyta</taxon>
        <taxon>Spermatophyta</taxon>
        <taxon>Magnoliopsida</taxon>
        <taxon>Ranunculales</taxon>
        <taxon>Ranunculaceae</taxon>
        <taxon>Coptidoideae</taxon>
        <taxon>Coptis</taxon>
    </lineage>
</organism>
<dbReference type="AlphaFoldDB" id="A0A835J004"/>
<keyword evidence="2" id="KW-1185">Reference proteome</keyword>
<sequence length="158" mass="18515">MLRLINVDHCFFFEPNDFMYSADPAENNTYSSFLQYLCYRTNPLISLKPDILPIDNDLDCYQHPKHRKACYDNLHCSDIMFDCLDGYAVNSTYQYPTYLLPELAVFPKTEQIQVPLHLFGGLCRECEEVERKGFVGSRSVTARQRRRKISEKTQRVRG</sequence>
<dbReference type="Proteomes" id="UP000631114">
    <property type="component" value="Unassembled WGS sequence"/>
</dbReference>
<name>A0A835J004_9MAGN</name>
<evidence type="ECO:0000313" key="1">
    <source>
        <dbReference type="EMBL" id="KAF9625737.1"/>
    </source>
</evidence>
<proteinExistence type="predicted"/>
<comment type="caution">
    <text evidence="1">The sequence shown here is derived from an EMBL/GenBank/DDBJ whole genome shotgun (WGS) entry which is preliminary data.</text>
</comment>
<reference evidence="1 2" key="1">
    <citation type="submission" date="2020-10" db="EMBL/GenBank/DDBJ databases">
        <title>The Coptis chinensis genome and diversification of protoberbering-type alkaloids.</title>
        <authorList>
            <person name="Wang B."/>
            <person name="Shu S."/>
            <person name="Song C."/>
            <person name="Liu Y."/>
        </authorList>
    </citation>
    <scope>NUCLEOTIDE SEQUENCE [LARGE SCALE GENOMIC DNA]</scope>
    <source>
        <strain evidence="1">HL-2020</strain>
        <tissue evidence="1">Leaf</tissue>
    </source>
</reference>
<accession>A0A835J004</accession>